<feature type="domain" description="Beta-lactamase-related" evidence="1">
    <location>
        <begin position="23"/>
        <end position="374"/>
    </location>
</feature>
<dbReference type="InterPro" id="IPR012338">
    <property type="entry name" value="Beta-lactam/transpept-like"/>
</dbReference>
<dbReference type="InterPro" id="IPR001466">
    <property type="entry name" value="Beta-lactam-related"/>
</dbReference>
<sequence length="385" mass="42002">MNNSVQSIQGTFEPDFAPVVHMLQDMLQQPGQRGAALCIYQHGQRVVDVWGGVADRAGQQPWQEDTLVNIFSSGKPVLAVALLQLVGEGRLELDAPVARYWPEFAQAGKAAISVRQLLAHRSGLSALGEPLAAEALFDWQCMIAALEVQQPWWTPGAAHGYAPMTYGWLLGELIRRVDGCMPGEAIARRIARPLELEFHVGLQPAQLERVSDVSRIKNALGDEVAQRLYARMLQAKTLTGKAFTNPPSMMTSTNKLEWRVMQQPAANAHADARALAGFYNGLLQGRLLDQQLLREMQLEHSHGMDRTLLAQTRFGLGCMLEQPGLAYASYGLGPRAFGHPGAGGTLGCADPDYGLAIGFVTNSMDAYVMMDPRAQALNRCLLACL</sequence>
<dbReference type="EMBL" id="SNYK01000002">
    <property type="protein sequence ID" value="TDQ39568.1"/>
    <property type="molecule type" value="Genomic_DNA"/>
</dbReference>
<evidence type="ECO:0000313" key="2">
    <source>
        <dbReference type="EMBL" id="TDQ39568.1"/>
    </source>
</evidence>
<dbReference type="Gene3D" id="3.40.710.10">
    <property type="entry name" value="DD-peptidase/beta-lactamase superfamily"/>
    <property type="match status" value="1"/>
</dbReference>
<organism evidence="2 3">
    <name type="scientific">Thiopseudomonas denitrificans</name>
    <dbReference type="NCBI Taxonomy" id="1501432"/>
    <lineage>
        <taxon>Bacteria</taxon>
        <taxon>Pseudomonadati</taxon>
        <taxon>Pseudomonadota</taxon>
        <taxon>Gammaproteobacteria</taxon>
        <taxon>Pseudomonadales</taxon>
        <taxon>Pseudomonadaceae</taxon>
        <taxon>Thiopseudomonas</taxon>
    </lineage>
</organism>
<dbReference type="RefSeq" id="WP_101496624.1">
    <property type="nucleotide sequence ID" value="NZ_LNJZ01000006.1"/>
</dbReference>
<dbReference type="InterPro" id="IPR052907">
    <property type="entry name" value="Beta-lactamase/esterase"/>
</dbReference>
<dbReference type="Proteomes" id="UP000294575">
    <property type="component" value="Unassembled WGS sequence"/>
</dbReference>
<keyword evidence="3" id="KW-1185">Reference proteome</keyword>
<proteinExistence type="predicted"/>
<protein>
    <submittedName>
        <fullName evidence="2">CubicO group peptidase (Beta-lactamase class C family)</fullName>
    </submittedName>
</protein>
<evidence type="ECO:0000313" key="3">
    <source>
        <dbReference type="Proteomes" id="UP000294575"/>
    </source>
</evidence>
<gene>
    <name evidence="2" type="ORF">DFQ45_102266</name>
</gene>
<evidence type="ECO:0000259" key="1">
    <source>
        <dbReference type="Pfam" id="PF00144"/>
    </source>
</evidence>
<dbReference type="AlphaFoldDB" id="A0A4R6TZW9"/>
<accession>A0A4R6TZW9</accession>
<dbReference type="SUPFAM" id="SSF56601">
    <property type="entry name" value="beta-lactamase/transpeptidase-like"/>
    <property type="match status" value="1"/>
</dbReference>
<dbReference type="OrthoDB" id="5705574at2"/>
<dbReference type="PANTHER" id="PTHR43319:SF3">
    <property type="entry name" value="BETA-LACTAMASE-RELATED DOMAIN-CONTAINING PROTEIN"/>
    <property type="match status" value="1"/>
</dbReference>
<dbReference type="Pfam" id="PF00144">
    <property type="entry name" value="Beta-lactamase"/>
    <property type="match status" value="1"/>
</dbReference>
<reference evidence="2 3" key="1">
    <citation type="submission" date="2019-03" db="EMBL/GenBank/DDBJ databases">
        <title>Genomic Encyclopedia of Type Strains, Phase IV (KMG-IV): sequencing the most valuable type-strain genomes for metagenomic binning, comparative biology and taxonomic classification.</title>
        <authorList>
            <person name="Goeker M."/>
        </authorList>
    </citation>
    <scope>NUCLEOTIDE SEQUENCE [LARGE SCALE GENOMIC DNA]</scope>
    <source>
        <strain evidence="2 3">DSM 28679</strain>
    </source>
</reference>
<name>A0A4R6TZW9_9GAMM</name>
<dbReference type="PANTHER" id="PTHR43319">
    <property type="entry name" value="BETA-LACTAMASE-RELATED"/>
    <property type="match status" value="1"/>
</dbReference>
<comment type="caution">
    <text evidence="2">The sequence shown here is derived from an EMBL/GenBank/DDBJ whole genome shotgun (WGS) entry which is preliminary data.</text>
</comment>